<organism evidence="1 2">
    <name type="scientific">Dermacentor silvarum</name>
    <name type="common">Tick</name>
    <dbReference type="NCBI Taxonomy" id="543639"/>
    <lineage>
        <taxon>Eukaryota</taxon>
        <taxon>Metazoa</taxon>
        <taxon>Ecdysozoa</taxon>
        <taxon>Arthropoda</taxon>
        <taxon>Chelicerata</taxon>
        <taxon>Arachnida</taxon>
        <taxon>Acari</taxon>
        <taxon>Parasitiformes</taxon>
        <taxon>Ixodida</taxon>
        <taxon>Ixodoidea</taxon>
        <taxon>Ixodidae</taxon>
        <taxon>Rhipicephalinae</taxon>
        <taxon>Dermacentor</taxon>
    </lineage>
</organism>
<sequence length="368" mass="42158">MVGLRPLGVEAARSPTNRGNVRAARGRRPNPKEDHADTDPRWMERRPTLSLTTLMVTCVAVKWIRSYTLRLSVRRASAALMVMFFFLVCYYVAHLEKQGITNRRRFVAYTQEEFAYHVAGDVNVIQRYFWMAARKPSKYGNYRRLNRVSQALLDANRDLPGAVNRTWSFVIVRSMVPSAFVLPNCRSYFFEGLFKVCENDDILSFVVAHEMAHCLLDHTLEKESLAYFLDKLNTLVWASSLALIRGNIKGHPALHYAVFLPHSRSMELEADSLALRMAAKACFDFRYSVVYFDNAVALKKRAMGTKKTKKIFSTHPTRRERVSALYAQMDAARELHKDRNCPPLLPMRKKDEARVGALLSEIAQEGTE</sequence>
<keyword evidence="2" id="KW-1185">Reference proteome</keyword>
<protein>
    <submittedName>
        <fullName evidence="1">Uncharacterized protein</fullName>
    </submittedName>
</protein>
<accession>A0ACB8CBM4</accession>
<gene>
    <name evidence="1" type="ORF">HPB49_022444</name>
</gene>
<dbReference type="Proteomes" id="UP000821865">
    <property type="component" value="Chromosome 8"/>
</dbReference>
<evidence type="ECO:0000313" key="1">
    <source>
        <dbReference type="EMBL" id="KAH7938321.1"/>
    </source>
</evidence>
<dbReference type="EMBL" id="CM023477">
    <property type="protein sequence ID" value="KAH7938321.1"/>
    <property type="molecule type" value="Genomic_DNA"/>
</dbReference>
<reference evidence="1" key="1">
    <citation type="submission" date="2020-05" db="EMBL/GenBank/DDBJ databases">
        <title>Large-scale comparative analyses of tick genomes elucidate their genetic diversity and vector capacities.</title>
        <authorList>
            <person name="Jia N."/>
            <person name="Wang J."/>
            <person name="Shi W."/>
            <person name="Du L."/>
            <person name="Sun Y."/>
            <person name="Zhan W."/>
            <person name="Jiang J."/>
            <person name="Wang Q."/>
            <person name="Zhang B."/>
            <person name="Ji P."/>
            <person name="Sakyi L.B."/>
            <person name="Cui X."/>
            <person name="Yuan T."/>
            <person name="Jiang B."/>
            <person name="Yang W."/>
            <person name="Lam T.T.-Y."/>
            <person name="Chang Q."/>
            <person name="Ding S."/>
            <person name="Wang X."/>
            <person name="Zhu J."/>
            <person name="Ruan X."/>
            <person name="Zhao L."/>
            <person name="Wei J."/>
            <person name="Que T."/>
            <person name="Du C."/>
            <person name="Cheng J."/>
            <person name="Dai P."/>
            <person name="Han X."/>
            <person name="Huang E."/>
            <person name="Gao Y."/>
            <person name="Liu J."/>
            <person name="Shao H."/>
            <person name="Ye R."/>
            <person name="Li L."/>
            <person name="Wei W."/>
            <person name="Wang X."/>
            <person name="Wang C."/>
            <person name="Yang T."/>
            <person name="Huo Q."/>
            <person name="Li W."/>
            <person name="Guo W."/>
            <person name="Chen H."/>
            <person name="Zhou L."/>
            <person name="Ni X."/>
            <person name="Tian J."/>
            <person name="Zhou Y."/>
            <person name="Sheng Y."/>
            <person name="Liu T."/>
            <person name="Pan Y."/>
            <person name="Xia L."/>
            <person name="Li J."/>
            <person name="Zhao F."/>
            <person name="Cao W."/>
        </authorList>
    </citation>
    <scope>NUCLEOTIDE SEQUENCE</scope>
    <source>
        <strain evidence="1">Dsil-2018</strain>
    </source>
</reference>
<proteinExistence type="predicted"/>
<name>A0ACB8CBM4_DERSI</name>
<comment type="caution">
    <text evidence="1">The sequence shown here is derived from an EMBL/GenBank/DDBJ whole genome shotgun (WGS) entry which is preliminary data.</text>
</comment>
<evidence type="ECO:0000313" key="2">
    <source>
        <dbReference type="Proteomes" id="UP000821865"/>
    </source>
</evidence>